<dbReference type="OrthoDB" id="5517264at2"/>
<evidence type="ECO:0000313" key="9">
    <source>
        <dbReference type="Proteomes" id="UP000000483"/>
    </source>
</evidence>
<dbReference type="Pfam" id="PF03279">
    <property type="entry name" value="Lip_A_acyltrans"/>
    <property type="match status" value="1"/>
</dbReference>
<dbReference type="KEGG" id="dao:Desac_1954"/>
<evidence type="ECO:0000256" key="6">
    <source>
        <dbReference type="ARBA" id="ARBA00023315"/>
    </source>
</evidence>
<evidence type="ECO:0000256" key="2">
    <source>
        <dbReference type="ARBA" id="ARBA00022475"/>
    </source>
</evidence>
<dbReference type="eggNOG" id="COG1560">
    <property type="taxonomic scope" value="Bacteria"/>
</dbReference>
<dbReference type="GO" id="GO:0005886">
    <property type="term" value="C:plasma membrane"/>
    <property type="evidence" value="ECO:0007669"/>
    <property type="project" value="UniProtKB-SubCell"/>
</dbReference>
<dbReference type="Proteomes" id="UP000000483">
    <property type="component" value="Chromosome"/>
</dbReference>
<dbReference type="RefSeq" id="WP_013706896.1">
    <property type="nucleotide sequence ID" value="NC_015388.1"/>
</dbReference>
<feature type="transmembrane region" description="Helical" evidence="7">
    <location>
        <begin position="26"/>
        <end position="50"/>
    </location>
</feature>
<dbReference type="STRING" id="880072.Desac_1954"/>
<evidence type="ECO:0000256" key="3">
    <source>
        <dbReference type="ARBA" id="ARBA00022519"/>
    </source>
</evidence>
<dbReference type="CDD" id="cd07984">
    <property type="entry name" value="LPLAT_LABLAT-like"/>
    <property type="match status" value="1"/>
</dbReference>
<comment type="subcellular location">
    <subcellularLocation>
        <location evidence="1">Cell inner membrane</location>
    </subcellularLocation>
</comment>
<keyword evidence="4 8" id="KW-0808">Transferase</keyword>
<accession>F2ND63</accession>
<keyword evidence="5 7" id="KW-0472">Membrane</keyword>
<reference evidence="8 9" key="1">
    <citation type="journal article" date="2011" name="Stand. Genomic Sci.">
        <title>Complete genome sequence of the acetate-degrading sulfate reducer Desulfobacca acetoxidans type strain (ASRB2).</title>
        <authorList>
            <person name="Goker M."/>
            <person name="Teshima H."/>
            <person name="Lapidus A."/>
            <person name="Nolan M."/>
            <person name="Lucas S."/>
            <person name="Hammon N."/>
            <person name="Deshpande S."/>
            <person name="Cheng J.F."/>
            <person name="Tapia R."/>
            <person name="Han C."/>
            <person name="Goodwin L."/>
            <person name="Pitluck S."/>
            <person name="Huntemann M."/>
            <person name="Liolios K."/>
            <person name="Ivanova N."/>
            <person name="Pagani I."/>
            <person name="Mavromatis K."/>
            <person name="Ovchinikova G."/>
            <person name="Pati A."/>
            <person name="Chen A."/>
            <person name="Palaniappan K."/>
            <person name="Land M."/>
            <person name="Hauser L."/>
            <person name="Brambilla E.M."/>
            <person name="Rohde M."/>
            <person name="Spring S."/>
            <person name="Detter J.C."/>
            <person name="Woyke T."/>
            <person name="Bristow J."/>
            <person name="Eisen J.A."/>
            <person name="Markowitz V."/>
            <person name="Hugenholtz P."/>
            <person name="Kyrpides N.C."/>
            <person name="Klenk H.P."/>
        </authorList>
    </citation>
    <scope>NUCLEOTIDE SEQUENCE [LARGE SCALE GENOMIC DNA]</scope>
    <source>
        <strain evidence="9">ATCC 700848 / DSM 11109 / ASRB2</strain>
    </source>
</reference>
<dbReference type="EMBL" id="CP002629">
    <property type="protein sequence ID" value="AEB09787.1"/>
    <property type="molecule type" value="Genomic_DNA"/>
</dbReference>
<evidence type="ECO:0000256" key="1">
    <source>
        <dbReference type="ARBA" id="ARBA00004533"/>
    </source>
</evidence>
<name>F2ND63_DESAR</name>
<keyword evidence="7" id="KW-1133">Transmembrane helix</keyword>
<protein>
    <submittedName>
        <fullName evidence="8">Lipid A biosynthesis acyltransferase</fullName>
    </submittedName>
</protein>
<keyword evidence="3" id="KW-0997">Cell inner membrane</keyword>
<organism evidence="8 9">
    <name type="scientific">Desulfobacca acetoxidans (strain ATCC 700848 / DSM 11109 / ASRB2)</name>
    <dbReference type="NCBI Taxonomy" id="880072"/>
    <lineage>
        <taxon>Bacteria</taxon>
        <taxon>Pseudomonadati</taxon>
        <taxon>Thermodesulfobacteriota</taxon>
        <taxon>Desulfobaccia</taxon>
        <taxon>Desulfobaccales</taxon>
        <taxon>Desulfobaccaceae</taxon>
        <taxon>Desulfobacca</taxon>
    </lineage>
</organism>
<dbReference type="HOGENOM" id="CLU_846567_0_0_7"/>
<evidence type="ECO:0000313" key="8">
    <source>
        <dbReference type="EMBL" id="AEB09787.1"/>
    </source>
</evidence>
<dbReference type="GO" id="GO:0009247">
    <property type="term" value="P:glycolipid biosynthetic process"/>
    <property type="evidence" value="ECO:0007669"/>
    <property type="project" value="UniProtKB-ARBA"/>
</dbReference>
<evidence type="ECO:0000256" key="7">
    <source>
        <dbReference type="SAM" id="Phobius"/>
    </source>
</evidence>
<gene>
    <name evidence="8" type="ordered locus">Desac_1954</name>
</gene>
<dbReference type="PANTHER" id="PTHR30606">
    <property type="entry name" value="LIPID A BIOSYNTHESIS LAUROYL ACYLTRANSFERASE"/>
    <property type="match status" value="1"/>
</dbReference>
<dbReference type="InterPro" id="IPR004960">
    <property type="entry name" value="LipA_acyltrans"/>
</dbReference>
<evidence type="ECO:0000256" key="4">
    <source>
        <dbReference type="ARBA" id="ARBA00022679"/>
    </source>
</evidence>
<dbReference type="PANTHER" id="PTHR30606:SF10">
    <property type="entry name" value="PHOSPHATIDYLINOSITOL MANNOSIDE ACYLTRANSFERASE"/>
    <property type="match status" value="1"/>
</dbReference>
<keyword evidence="2" id="KW-1003">Cell membrane</keyword>
<keyword evidence="7" id="KW-0812">Transmembrane</keyword>
<dbReference type="GO" id="GO:0016746">
    <property type="term" value="F:acyltransferase activity"/>
    <property type="evidence" value="ECO:0007669"/>
    <property type="project" value="UniProtKB-KW"/>
</dbReference>
<evidence type="ECO:0000256" key="5">
    <source>
        <dbReference type="ARBA" id="ARBA00023136"/>
    </source>
</evidence>
<keyword evidence="6 8" id="KW-0012">Acyltransferase</keyword>
<proteinExistence type="predicted"/>
<keyword evidence="9" id="KW-1185">Reference proteome</keyword>
<reference evidence="9" key="2">
    <citation type="submission" date="2011-03" db="EMBL/GenBank/DDBJ databases">
        <title>The complete genome of Desulfobacca acetoxidans DSM 11109.</title>
        <authorList>
            <consortium name="US DOE Joint Genome Institute (JGI-PGF)"/>
            <person name="Lucas S."/>
            <person name="Copeland A."/>
            <person name="Lapidus A."/>
            <person name="Bruce D."/>
            <person name="Goodwin L."/>
            <person name="Pitluck S."/>
            <person name="Peters L."/>
            <person name="Kyrpides N."/>
            <person name="Mavromatis K."/>
            <person name="Ivanova N."/>
            <person name="Ovchinnikova G."/>
            <person name="Teshima H."/>
            <person name="Detter J.C."/>
            <person name="Han C."/>
            <person name="Land M."/>
            <person name="Hauser L."/>
            <person name="Markowitz V."/>
            <person name="Cheng J.-F."/>
            <person name="Hugenholtz P."/>
            <person name="Woyke T."/>
            <person name="Wu D."/>
            <person name="Spring S."/>
            <person name="Schueler E."/>
            <person name="Brambilla E."/>
            <person name="Klenk H.-P."/>
            <person name="Eisen J.A."/>
        </authorList>
    </citation>
    <scope>NUCLEOTIDE SEQUENCE [LARGE SCALE GENOMIC DNA]</scope>
    <source>
        <strain evidence="9">ATCC 700848 / DSM 11109 / ASRB2</strain>
    </source>
</reference>
<sequence>MNPKQFISRRLRLNLSKFLQMRLNSWLIRFLPFFLSRCYLIALGRLYYFFNRKEKQLIKQTITYVWSEKLTASELRRMVRKTFKGIFDHYHEKLFLAYSPFNRVKKFLGKRLRFEGEEALQQALAAGKGAILATGHFGAVEFLPAALAFKGYKVAIICRFQTSRLRDTLVERAGQVDLEVIDADRGNCLLAALKALKQGKIIITESDEFDEWKAKDDYQISFLGAWLDYDRSLDILSKRSGSPVVSALVSRHGKGYALQLTPITLKSSTETRMGEKCLAVLENMLQACPTQWYQWKKFGKMISPYLENIAPAVKPSLAPARFTLRHAH</sequence>
<dbReference type="AlphaFoldDB" id="F2ND63"/>